<accession>A0AAW8T7A3</accession>
<gene>
    <name evidence="3" type="ORF">P7D69_04445</name>
</gene>
<dbReference type="Proteomes" id="UP001254770">
    <property type="component" value="Unassembled WGS sequence"/>
</dbReference>
<keyword evidence="3" id="KW-0328">Glycosyltransferase</keyword>
<dbReference type="PANTHER" id="PTHR12526">
    <property type="entry name" value="GLYCOSYLTRANSFERASE"/>
    <property type="match status" value="1"/>
</dbReference>
<dbReference type="PANTHER" id="PTHR12526:SF630">
    <property type="entry name" value="GLYCOSYLTRANSFERASE"/>
    <property type="match status" value="1"/>
</dbReference>
<dbReference type="EMBL" id="JARPXL010000003">
    <property type="protein sequence ID" value="MDT2543599.1"/>
    <property type="molecule type" value="Genomic_DNA"/>
</dbReference>
<protein>
    <submittedName>
        <fullName evidence="3">Glycosyltransferase</fullName>
        <ecNumber evidence="3">2.4.-.-</ecNumber>
    </submittedName>
</protein>
<evidence type="ECO:0000313" key="3">
    <source>
        <dbReference type="EMBL" id="MDT2543599.1"/>
    </source>
</evidence>
<name>A0AAW8T7A3_9ENTE</name>
<dbReference type="GO" id="GO:0016757">
    <property type="term" value="F:glycosyltransferase activity"/>
    <property type="evidence" value="ECO:0007669"/>
    <property type="project" value="UniProtKB-KW"/>
</dbReference>
<dbReference type="Pfam" id="PF00534">
    <property type="entry name" value="Glycos_transf_1"/>
    <property type="match status" value="1"/>
</dbReference>
<dbReference type="Gene3D" id="3.40.50.2000">
    <property type="entry name" value="Glycogen Phosphorylase B"/>
    <property type="match status" value="2"/>
</dbReference>
<evidence type="ECO:0000313" key="4">
    <source>
        <dbReference type="Proteomes" id="UP001254770"/>
    </source>
</evidence>
<dbReference type="RefSeq" id="WP_222225892.1">
    <property type="nucleotide sequence ID" value="NZ_CP081846.1"/>
</dbReference>
<reference evidence="3" key="1">
    <citation type="submission" date="2023-03" db="EMBL/GenBank/DDBJ databases">
        <authorList>
            <person name="Shen W."/>
            <person name="Cai J."/>
        </authorList>
    </citation>
    <scope>NUCLEOTIDE SEQUENCE</scope>
    <source>
        <strain evidence="3">Y15</strain>
    </source>
</reference>
<dbReference type="SUPFAM" id="SSF53756">
    <property type="entry name" value="UDP-Glycosyltransferase/glycogen phosphorylase"/>
    <property type="match status" value="1"/>
</dbReference>
<keyword evidence="3" id="KW-0808">Transferase</keyword>
<dbReference type="EC" id="2.4.-.-" evidence="3"/>
<comment type="caution">
    <text evidence="3">The sequence shown here is derived from an EMBL/GenBank/DDBJ whole genome shotgun (WGS) entry which is preliminary data.</text>
</comment>
<proteinExistence type="predicted"/>
<evidence type="ECO:0000259" key="1">
    <source>
        <dbReference type="Pfam" id="PF00534"/>
    </source>
</evidence>
<dbReference type="Pfam" id="PF13439">
    <property type="entry name" value="Glyco_transf_4"/>
    <property type="match status" value="1"/>
</dbReference>
<dbReference type="InterPro" id="IPR028098">
    <property type="entry name" value="Glyco_trans_4-like_N"/>
</dbReference>
<dbReference type="AlphaFoldDB" id="A0AAW8T7A3"/>
<sequence>MNKPLRILHVVNCMDTGGAETFIMNIYRNIDRNLVQFDFVVHGEEEGIYKEAIKEFGGRIFHAPKFSKYHLLRYKNWWVKFFLTHRDYRVVHSHVRTTTPILFYAARRQKVITISHSHSTSNGHKFRQKLKGISNYFTRILSDYMIGCSDQAGRWLFGKRGIQSKNYYTLNNGIDVNKFHFDLTVRSRIRTELNVTDAFLIGHVGRFAAVKNQEYLIEIFPEILKVVPKAKLLFIGEGSLINQMKLLVNEKGLQDFIVFLDKSLNIEDYMMAMDLFLLPSLHEGIPLVLIESQATGLRSIVSNNVSRQVDLTGLVSFCDIANKQQWIEKIRNVSTSHYLRSSQKLQIQKQRYDIKSTTDTLQNLYLRLFLKGEQRSDRYEL</sequence>
<evidence type="ECO:0000259" key="2">
    <source>
        <dbReference type="Pfam" id="PF13439"/>
    </source>
</evidence>
<feature type="domain" description="Glycosyltransferase subfamily 4-like N-terminal" evidence="2">
    <location>
        <begin position="17"/>
        <end position="177"/>
    </location>
</feature>
<dbReference type="InterPro" id="IPR001296">
    <property type="entry name" value="Glyco_trans_1"/>
</dbReference>
<organism evidence="3 4">
    <name type="scientific">Enterococcus raffinosus</name>
    <dbReference type="NCBI Taxonomy" id="71452"/>
    <lineage>
        <taxon>Bacteria</taxon>
        <taxon>Bacillati</taxon>
        <taxon>Bacillota</taxon>
        <taxon>Bacilli</taxon>
        <taxon>Lactobacillales</taxon>
        <taxon>Enterococcaceae</taxon>
        <taxon>Enterococcus</taxon>
    </lineage>
</organism>
<feature type="domain" description="Glycosyl transferase family 1" evidence="1">
    <location>
        <begin position="191"/>
        <end position="333"/>
    </location>
</feature>